<proteinExistence type="inferred from homology"/>
<sequence>MTRTAIYPDLDGQTVLVTGGGSGIGASIVEHFAEQGASVGFIDVAETPSKTLVEEIAAKGHKRPHFVAADLCDIKALRAAIDDIRDALGPITILVNNAAHDQRHSIDEV</sequence>
<dbReference type="Pfam" id="PF00106">
    <property type="entry name" value="adh_short"/>
    <property type="match status" value="1"/>
</dbReference>
<feature type="non-terminal residue" evidence="3">
    <location>
        <position position="109"/>
    </location>
</feature>
<dbReference type="Gene3D" id="3.40.50.720">
    <property type="entry name" value="NAD(P)-binding Rossmann-like Domain"/>
    <property type="match status" value="1"/>
</dbReference>
<dbReference type="AlphaFoldDB" id="A0A3B0TFZ8"/>
<dbReference type="SUPFAM" id="SSF51735">
    <property type="entry name" value="NAD(P)-binding Rossmann-fold domains"/>
    <property type="match status" value="1"/>
</dbReference>
<dbReference type="EMBL" id="UOEM01000090">
    <property type="protein sequence ID" value="VAW15840.1"/>
    <property type="molecule type" value="Genomic_DNA"/>
</dbReference>
<keyword evidence="2" id="KW-0560">Oxidoreductase</keyword>
<accession>A0A3B0TFZ8</accession>
<protein>
    <submittedName>
        <fullName evidence="3">Oxidoreductase in arabinose utilization cluster</fullName>
    </submittedName>
</protein>
<evidence type="ECO:0000256" key="1">
    <source>
        <dbReference type="ARBA" id="ARBA00006484"/>
    </source>
</evidence>
<organism evidence="3">
    <name type="scientific">hydrothermal vent metagenome</name>
    <dbReference type="NCBI Taxonomy" id="652676"/>
    <lineage>
        <taxon>unclassified sequences</taxon>
        <taxon>metagenomes</taxon>
        <taxon>ecological metagenomes</taxon>
    </lineage>
</organism>
<reference evidence="3" key="1">
    <citation type="submission" date="2018-06" db="EMBL/GenBank/DDBJ databases">
        <authorList>
            <person name="Zhirakovskaya E."/>
        </authorList>
    </citation>
    <scope>NUCLEOTIDE SEQUENCE</scope>
</reference>
<comment type="similarity">
    <text evidence="1">Belongs to the short-chain dehydrogenases/reductases (SDR) family.</text>
</comment>
<name>A0A3B0TFZ8_9ZZZZ</name>
<dbReference type="GO" id="GO:0016491">
    <property type="term" value="F:oxidoreductase activity"/>
    <property type="evidence" value="ECO:0007669"/>
    <property type="project" value="UniProtKB-KW"/>
</dbReference>
<evidence type="ECO:0000313" key="3">
    <source>
        <dbReference type="EMBL" id="VAW15840.1"/>
    </source>
</evidence>
<dbReference type="PANTHER" id="PTHR43639:SF1">
    <property type="entry name" value="SHORT-CHAIN DEHYDROGENASE_REDUCTASE FAMILY PROTEIN"/>
    <property type="match status" value="1"/>
</dbReference>
<dbReference type="InterPro" id="IPR002347">
    <property type="entry name" value="SDR_fam"/>
</dbReference>
<evidence type="ECO:0000256" key="2">
    <source>
        <dbReference type="ARBA" id="ARBA00023002"/>
    </source>
</evidence>
<gene>
    <name evidence="3" type="ORF">MNBD_ALPHA09-2326</name>
</gene>
<dbReference type="PANTHER" id="PTHR43639">
    <property type="entry name" value="OXIDOREDUCTASE, SHORT-CHAIN DEHYDROGENASE/REDUCTASE FAMILY (AFU_ORTHOLOGUE AFUA_5G02870)"/>
    <property type="match status" value="1"/>
</dbReference>
<dbReference type="InterPro" id="IPR036291">
    <property type="entry name" value="NAD(P)-bd_dom_sf"/>
</dbReference>
<dbReference type="PRINTS" id="PR00081">
    <property type="entry name" value="GDHRDH"/>
</dbReference>